<dbReference type="PANTHER" id="PTHR45806:SF1">
    <property type="entry name" value="SYNAPTOBREVIN HOMOLOG YKT6"/>
    <property type="match status" value="1"/>
</dbReference>
<dbReference type="Pfam" id="PF00957">
    <property type="entry name" value="Synaptobrevin"/>
    <property type="match status" value="1"/>
</dbReference>
<dbReference type="SMART" id="SM01270">
    <property type="entry name" value="Longin"/>
    <property type="match status" value="1"/>
</dbReference>
<feature type="domain" description="Longin" evidence="11">
    <location>
        <begin position="7"/>
        <end position="126"/>
    </location>
</feature>
<dbReference type="InterPro" id="IPR001388">
    <property type="entry name" value="Synaptobrevin-like"/>
</dbReference>
<dbReference type="EMBL" id="WNKQ01000010">
    <property type="protein sequence ID" value="KAF5848587.1"/>
    <property type="molecule type" value="Genomic_DNA"/>
</dbReference>
<feature type="domain" description="V-SNARE coiled-coil homology" evidence="12">
    <location>
        <begin position="140"/>
        <end position="200"/>
    </location>
</feature>
<dbReference type="GO" id="GO:0005484">
    <property type="term" value="F:SNAP receptor activity"/>
    <property type="evidence" value="ECO:0007669"/>
    <property type="project" value="TreeGrafter"/>
</dbReference>
<proteinExistence type="inferred from homology"/>
<sequence>MKLVYIGVFKNDTKDAIELTGAENLKSINRWVQKGVKEGIVFASAVVAKRTPPHKMTDVLENGHKFHALASADPICAVVVTDDEYPSSAAHRIVRKVLDEFSAKYPRSAYSGFTADATKLSYPELKEYVEKYQDPETVDATIKIQRELDETKVVLHKTLESVLERGEKLDDLVQKSEGLSAQSKMFYTQAKKQNSCCTVM</sequence>
<evidence type="ECO:0000259" key="12">
    <source>
        <dbReference type="PROSITE" id="PS50892"/>
    </source>
</evidence>
<comment type="caution">
    <text evidence="13">The sequence shown here is derived from an EMBL/GenBank/DDBJ whole genome shotgun (WGS) entry which is preliminary data.</text>
</comment>
<gene>
    <name evidence="13" type="ORF">GGP41_009684</name>
</gene>
<dbReference type="CDD" id="cd14824">
    <property type="entry name" value="Longin"/>
    <property type="match status" value="1"/>
</dbReference>
<dbReference type="CDD" id="cd15867">
    <property type="entry name" value="R-SNARE_YKT6"/>
    <property type="match status" value="1"/>
</dbReference>
<evidence type="ECO:0000313" key="13">
    <source>
        <dbReference type="EMBL" id="KAF5848587.1"/>
    </source>
</evidence>
<keyword evidence="10" id="KW-0175">Coiled coil</keyword>
<evidence type="ECO:0000256" key="9">
    <source>
        <dbReference type="ARBA" id="ARBA00026133"/>
    </source>
</evidence>
<keyword evidence="6" id="KW-0564">Palmitate</keyword>
<evidence type="ECO:0000256" key="3">
    <source>
        <dbReference type="ARBA" id="ARBA00022475"/>
    </source>
</evidence>
<dbReference type="InterPro" id="IPR045848">
    <property type="entry name" value="R-SNARE_YKT6"/>
</dbReference>
<accession>A0A8H5ZG39</accession>
<name>A0A8H5ZG39_COCSA</name>
<dbReference type="PROSITE" id="PS50892">
    <property type="entry name" value="V_SNARE"/>
    <property type="match status" value="1"/>
</dbReference>
<organism evidence="13 14">
    <name type="scientific">Cochliobolus sativus</name>
    <name type="common">Common root rot and spot blotch fungus</name>
    <name type="synonym">Bipolaris sorokiniana</name>
    <dbReference type="NCBI Taxonomy" id="45130"/>
    <lineage>
        <taxon>Eukaryota</taxon>
        <taxon>Fungi</taxon>
        <taxon>Dikarya</taxon>
        <taxon>Ascomycota</taxon>
        <taxon>Pezizomycotina</taxon>
        <taxon>Dothideomycetes</taxon>
        <taxon>Pleosporomycetidae</taxon>
        <taxon>Pleosporales</taxon>
        <taxon>Pleosporineae</taxon>
        <taxon>Pleosporaceae</taxon>
        <taxon>Bipolaris</taxon>
    </lineage>
</organism>
<dbReference type="PROSITE" id="PS00417">
    <property type="entry name" value="SYNAPTOBREVIN"/>
    <property type="match status" value="1"/>
</dbReference>
<dbReference type="OMA" id="MINEIYM"/>
<dbReference type="Gene3D" id="1.20.5.110">
    <property type="match status" value="1"/>
</dbReference>
<keyword evidence="3" id="KW-1003">Cell membrane</keyword>
<dbReference type="InterPro" id="IPR011012">
    <property type="entry name" value="Longin-like_dom_sf"/>
</dbReference>
<dbReference type="GO" id="GO:0006888">
    <property type="term" value="P:endoplasmic reticulum to Golgi vesicle-mediated transport"/>
    <property type="evidence" value="ECO:0007669"/>
    <property type="project" value="TreeGrafter"/>
</dbReference>
<evidence type="ECO:0000259" key="11">
    <source>
        <dbReference type="PROSITE" id="PS50859"/>
    </source>
</evidence>
<dbReference type="GO" id="GO:0005886">
    <property type="term" value="C:plasma membrane"/>
    <property type="evidence" value="ECO:0007669"/>
    <property type="project" value="UniProtKB-SubCell"/>
</dbReference>
<evidence type="ECO:0000256" key="8">
    <source>
        <dbReference type="ARBA" id="ARBA00023289"/>
    </source>
</evidence>
<evidence type="ECO:0000256" key="5">
    <source>
        <dbReference type="ARBA" id="ARBA00023136"/>
    </source>
</evidence>
<dbReference type="Pfam" id="PF13774">
    <property type="entry name" value="Longin"/>
    <property type="match status" value="1"/>
</dbReference>
<comment type="subcellular location">
    <subcellularLocation>
        <location evidence="1">Cell membrane</location>
        <topology evidence="1">Lipid-anchor</topology>
        <orientation evidence="1">Cytoplasmic side</orientation>
    </subcellularLocation>
</comment>
<dbReference type="Proteomes" id="UP000624244">
    <property type="component" value="Unassembled WGS sequence"/>
</dbReference>
<comment type="similarity">
    <text evidence="2">Belongs to the synaptobrevin family.</text>
</comment>
<evidence type="ECO:0000256" key="2">
    <source>
        <dbReference type="ARBA" id="ARBA00008025"/>
    </source>
</evidence>
<keyword evidence="4" id="KW-0488">Methylation</keyword>
<dbReference type="Gene3D" id="3.30.450.50">
    <property type="entry name" value="Longin domain"/>
    <property type="match status" value="1"/>
</dbReference>
<dbReference type="InterPro" id="IPR010908">
    <property type="entry name" value="Longin_dom"/>
</dbReference>
<evidence type="ECO:0000256" key="6">
    <source>
        <dbReference type="ARBA" id="ARBA00023139"/>
    </source>
</evidence>
<dbReference type="PRINTS" id="PR00219">
    <property type="entry name" value="SYNAPTOBREVN"/>
</dbReference>
<dbReference type="SUPFAM" id="SSF58038">
    <property type="entry name" value="SNARE fusion complex"/>
    <property type="match status" value="1"/>
</dbReference>
<dbReference type="AlphaFoldDB" id="A0A8H5ZG39"/>
<dbReference type="PROSITE" id="PS50859">
    <property type="entry name" value="LONGIN"/>
    <property type="match status" value="1"/>
</dbReference>
<dbReference type="SUPFAM" id="SSF64356">
    <property type="entry name" value="SNARE-like"/>
    <property type="match status" value="1"/>
</dbReference>
<evidence type="ECO:0000313" key="14">
    <source>
        <dbReference type="Proteomes" id="UP000624244"/>
    </source>
</evidence>
<protein>
    <recommendedName>
        <fullName evidence="9">Synaptobrevin homolog YKT6</fullName>
    </recommendedName>
</protein>
<evidence type="ECO:0000256" key="10">
    <source>
        <dbReference type="PROSITE-ProRule" id="PRU00290"/>
    </source>
</evidence>
<keyword evidence="7" id="KW-0449">Lipoprotein</keyword>
<reference evidence="13" key="1">
    <citation type="submission" date="2019-11" db="EMBL/GenBank/DDBJ databases">
        <title>Bipolaris sorokiniana Genome sequencing.</title>
        <authorList>
            <person name="Wang H."/>
        </authorList>
    </citation>
    <scope>NUCLEOTIDE SEQUENCE</scope>
</reference>
<dbReference type="GO" id="GO:0005794">
    <property type="term" value="C:Golgi apparatus"/>
    <property type="evidence" value="ECO:0007669"/>
    <property type="project" value="TreeGrafter"/>
</dbReference>
<dbReference type="InterPro" id="IPR042855">
    <property type="entry name" value="V_SNARE_CC"/>
</dbReference>
<dbReference type="PANTHER" id="PTHR45806">
    <property type="entry name" value="SYNAPTOBREVIN HOMOLOG YKT6"/>
    <property type="match status" value="1"/>
</dbReference>
<dbReference type="FunFam" id="1.20.5.110:FF:000020">
    <property type="entry name" value="synaptobrevin homolog YKT6"/>
    <property type="match status" value="1"/>
</dbReference>
<evidence type="ECO:0000256" key="4">
    <source>
        <dbReference type="ARBA" id="ARBA00022481"/>
    </source>
</evidence>
<keyword evidence="8" id="KW-0636">Prenylation</keyword>
<evidence type="ECO:0000256" key="7">
    <source>
        <dbReference type="ARBA" id="ARBA00023288"/>
    </source>
</evidence>
<evidence type="ECO:0000256" key="1">
    <source>
        <dbReference type="ARBA" id="ARBA00004342"/>
    </source>
</evidence>
<keyword evidence="5" id="KW-0472">Membrane</keyword>